<evidence type="ECO:0000256" key="2">
    <source>
        <dbReference type="ARBA" id="ARBA00004395"/>
    </source>
</evidence>
<keyword evidence="7 11" id="KW-0653">Protein transport</keyword>
<dbReference type="InterPro" id="IPR048368">
    <property type="entry name" value="COG6_N"/>
</dbReference>
<keyword evidence="15" id="KW-1185">Reference proteome</keyword>
<dbReference type="Pfam" id="PF20653">
    <property type="entry name" value="COG6_C"/>
    <property type="match status" value="1"/>
</dbReference>
<evidence type="ECO:0000256" key="1">
    <source>
        <dbReference type="ARBA" id="ARBA00003627"/>
    </source>
</evidence>
<evidence type="ECO:0000256" key="8">
    <source>
        <dbReference type="ARBA" id="ARBA00023034"/>
    </source>
</evidence>
<accession>A0ABY6LPC0</accession>
<dbReference type="InterPro" id="IPR048369">
    <property type="entry name" value="COG6_C"/>
</dbReference>
<keyword evidence="9 11" id="KW-0472">Membrane</keyword>
<dbReference type="InterPro" id="IPR010490">
    <property type="entry name" value="COG6"/>
</dbReference>
<feature type="domain" description="Conserved oligomeric complex COG6 N-terminal" evidence="12">
    <location>
        <begin position="44"/>
        <end position="156"/>
    </location>
</feature>
<keyword evidence="6 11" id="KW-0813">Transport</keyword>
<comment type="subunit">
    <text evidence="4">Component of the conserved oligomeric Golgi complex which is composed of eight different subunits and is required for normal Golgi morphology and localization.</text>
</comment>
<dbReference type="PANTHER" id="PTHR21506">
    <property type="entry name" value="COMPONENT OF OLIGOMERIC GOLGI COMPLEX 6"/>
    <property type="match status" value="1"/>
</dbReference>
<evidence type="ECO:0000256" key="4">
    <source>
        <dbReference type="ARBA" id="ARBA00011166"/>
    </source>
</evidence>
<dbReference type="Pfam" id="PF06419">
    <property type="entry name" value="COG6_N"/>
    <property type="match status" value="1"/>
</dbReference>
<evidence type="ECO:0000313" key="15">
    <source>
        <dbReference type="Proteomes" id="UP001235939"/>
    </source>
</evidence>
<name>A0ABY6LPC0_9ARAC</name>
<gene>
    <name evidence="14" type="ORF">LAZ67_22001827</name>
</gene>
<dbReference type="Proteomes" id="UP001235939">
    <property type="component" value="Chromosome 22"/>
</dbReference>
<evidence type="ECO:0000256" key="7">
    <source>
        <dbReference type="ARBA" id="ARBA00022927"/>
    </source>
</evidence>
<protein>
    <recommendedName>
        <fullName evidence="5 11">Conserved oligomeric Golgi complex subunit 6</fullName>
        <shortName evidence="11">COG complex subunit 6</shortName>
    </recommendedName>
    <alternativeName>
        <fullName evidence="10 11">Component of oligomeric Golgi complex 6</fullName>
    </alternativeName>
</protein>
<dbReference type="EMBL" id="CP092884">
    <property type="protein sequence ID" value="UYV83028.1"/>
    <property type="molecule type" value="Genomic_DNA"/>
</dbReference>
<dbReference type="SMART" id="SM01087">
    <property type="entry name" value="COG6"/>
    <property type="match status" value="1"/>
</dbReference>
<feature type="domain" description="Conserved Oligomeric Golgi complex subunit 6 C-terminal" evidence="13">
    <location>
        <begin position="188"/>
        <end position="648"/>
    </location>
</feature>
<sequence length="754" mass="83960">MSTQLNDSSQAENQQKTFITRKLNKILESKIENDKETLDTLKILSGFYNENNLRNRRNLRGLIEKRSLKINEAFLQSFTGVKEVVDRLCEDINSMSKCCQDMMTKLGETKSQTQDLVSRTSKLQQERQQVEQRLQVTQAFLNHFQLTTEEAQLLRDTRAPLDEGFFKVLEKVKRIHTDCKLLLRSNQQTAGLEIMESMALYMESAAERLYRWIQTECRQLNTETPEPHTLLSRAFECLQERPVLFQYSLDECANARRAAVVRSFIDALTRGGPGGMPCPIELHSHDPLRYVGDMLAWVHQCAASEQELLESLLKHVHREELDSAVQKSLSHITEGLCRPFKMRIEQVVVAQHQLVLLYKLIGLIKFYTQTLEQLLGECQLVSTLRELLDLAERLFSAALGSHGADLAERAAELPPADLGPTEVLQGTLALLQDILASQSSAPPAERKAHVHKVVSSLVEPLLQACQISAARLVPPDMAVYLSNCCHQLASSLALFSHTEPFLEKLHAQMEAHLDTLVSEQASHMVSALGLGSLYSALQAHQPSREGPLATLPGCDQLSVQAASVTSSTTVLLKCGNVLQRKLNDFLCAPDSLSLAQSSLLLSVTQRQQLRSRSLALVAQAYQRVYQAVEDPANGYPPIGTLLPRTPDQAHFGESLAPEWGAAFVDHGTMIQAHFGESLAPEWGAAFVDHGTMIQAHFGESLAPEWGAAFVDHGTMIQAHFGESLAPEWGAAFVDHGTMIQAHFGERLTPFLRWK</sequence>
<evidence type="ECO:0000256" key="6">
    <source>
        <dbReference type="ARBA" id="ARBA00022448"/>
    </source>
</evidence>
<evidence type="ECO:0000256" key="5">
    <source>
        <dbReference type="ARBA" id="ARBA00020973"/>
    </source>
</evidence>
<dbReference type="PANTHER" id="PTHR21506:SF0">
    <property type="entry name" value="CONSERVED OLIGOMERIC GOLGI COMPLEX SUBUNIT 6"/>
    <property type="match status" value="1"/>
</dbReference>
<comment type="subcellular location">
    <subcellularLocation>
        <location evidence="2 11">Golgi apparatus membrane</location>
        <topology evidence="2 11">Peripheral membrane protein</topology>
    </subcellularLocation>
</comment>
<evidence type="ECO:0000256" key="3">
    <source>
        <dbReference type="ARBA" id="ARBA00011023"/>
    </source>
</evidence>
<evidence type="ECO:0000256" key="11">
    <source>
        <dbReference type="RuleBase" id="RU365075"/>
    </source>
</evidence>
<evidence type="ECO:0000256" key="9">
    <source>
        <dbReference type="ARBA" id="ARBA00023136"/>
    </source>
</evidence>
<evidence type="ECO:0000256" key="10">
    <source>
        <dbReference type="ARBA" id="ARBA00031348"/>
    </source>
</evidence>
<organism evidence="14 15">
    <name type="scientific">Cordylochernes scorpioides</name>
    <dbReference type="NCBI Taxonomy" id="51811"/>
    <lineage>
        <taxon>Eukaryota</taxon>
        <taxon>Metazoa</taxon>
        <taxon>Ecdysozoa</taxon>
        <taxon>Arthropoda</taxon>
        <taxon>Chelicerata</taxon>
        <taxon>Arachnida</taxon>
        <taxon>Pseudoscorpiones</taxon>
        <taxon>Cheliferoidea</taxon>
        <taxon>Chernetidae</taxon>
        <taxon>Cordylochernes</taxon>
    </lineage>
</organism>
<reference evidence="14 15" key="1">
    <citation type="submission" date="2022-03" db="EMBL/GenBank/DDBJ databases">
        <title>A chromosomal length assembly of Cordylochernes scorpioides.</title>
        <authorList>
            <person name="Zeh D."/>
            <person name="Zeh J."/>
        </authorList>
    </citation>
    <scope>NUCLEOTIDE SEQUENCE [LARGE SCALE GENOMIC DNA]</scope>
    <source>
        <strain evidence="14">IN4F17</strain>
        <tissue evidence="14">Whole Body</tissue>
    </source>
</reference>
<comment type="similarity">
    <text evidence="3 11">Belongs to the COG6 family.</text>
</comment>
<evidence type="ECO:0000259" key="12">
    <source>
        <dbReference type="Pfam" id="PF06419"/>
    </source>
</evidence>
<evidence type="ECO:0000313" key="14">
    <source>
        <dbReference type="EMBL" id="UYV83028.1"/>
    </source>
</evidence>
<keyword evidence="8 11" id="KW-0333">Golgi apparatus</keyword>
<proteinExistence type="inferred from homology"/>
<comment type="function">
    <text evidence="1 11">Required for normal Golgi function.</text>
</comment>
<evidence type="ECO:0000259" key="13">
    <source>
        <dbReference type="Pfam" id="PF20653"/>
    </source>
</evidence>